<reference evidence="3 4" key="1">
    <citation type="submission" date="2012-11" db="EMBL/GenBank/DDBJ databases">
        <authorList>
            <person name="Linke B."/>
        </authorList>
    </citation>
    <scope>NUCLEOTIDE SEQUENCE [LARGE SCALE GENOMIC DNA]</scope>
    <source>
        <strain evidence="4">CFBP 1232</strain>
    </source>
</reference>
<dbReference type="AlphaFoldDB" id="A0A831EL25"/>
<keyword evidence="2" id="KW-0732">Signal</keyword>
<evidence type="ECO:0000313" key="4">
    <source>
        <dbReference type="Proteomes" id="UP000013111"/>
    </source>
</evidence>
<name>A0A831EL25_ERWAM</name>
<feature type="compositionally biased region" description="Low complexity" evidence="1">
    <location>
        <begin position="130"/>
        <end position="145"/>
    </location>
</feature>
<gene>
    <name evidence="3" type="ORF">BN437_3116</name>
</gene>
<evidence type="ECO:0008006" key="5">
    <source>
        <dbReference type="Google" id="ProtNLM"/>
    </source>
</evidence>
<evidence type="ECO:0000256" key="2">
    <source>
        <dbReference type="SAM" id="SignalP"/>
    </source>
</evidence>
<comment type="caution">
    <text evidence="3">The sequence shown here is derived from an EMBL/GenBank/DDBJ whole genome shotgun (WGS) entry which is preliminary data.</text>
</comment>
<accession>A0A831EL25</accession>
<dbReference type="EMBL" id="CAPB01000037">
    <property type="protein sequence ID" value="CCO95026.1"/>
    <property type="molecule type" value="Genomic_DNA"/>
</dbReference>
<reference evidence="3 4" key="2">
    <citation type="submission" date="2013-04" db="EMBL/GenBank/DDBJ databases">
        <title>Comparative genomics of 12 strains of Erwinia amylovora identifies a pan-genome with a large conserved core and provides insights into host specificity.</title>
        <authorList>
            <person name="Mann R.A."/>
            <person name="Smits T.H.M."/>
            <person name="Buehlmann A."/>
            <person name="Blom J."/>
            <person name="Goesmann A."/>
            <person name="Frey J.E."/>
            <person name="Plummer K.M."/>
            <person name="Beer S.V."/>
            <person name="Luck J."/>
            <person name="Duffy B."/>
            <person name="Rodoni B."/>
        </authorList>
    </citation>
    <scope>NUCLEOTIDE SEQUENCE [LARGE SCALE GENOMIC DNA]</scope>
    <source>
        <strain evidence="4">CFBP 1232</strain>
    </source>
</reference>
<feature type="signal peptide" evidence="2">
    <location>
        <begin position="1"/>
        <end position="19"/>
    </location>
</feature>
<sequence>MKYWLSGAFTLMIASSAWAQDFRLVQSPALKLDIWIDNVKSTRAESWCARELPLRIVANGKKDPALLDDYLPKVGSFLQKQCAALNQINWQMTDGSGKKLAAGSASKALGWAVKTQPEAPVAARPVTPETPSSAPVQTAAPTPTAEDLSPAADTTPWVQFSLLDGCHFRTYWLDSSQTSALFVPAKGGVSCGSDGWLRGSGETTQLANGAAKNLPMTFLQGFPVAGLNGKTLSSGLQIVTVNNQRMVLNDSKLADSWMVLPYVPELNGWQANGVLVVQIPAADAANNRTLQKRLNEVRNLWSPLLINSTDLTIKLVDELLPQLQDPAAGAYRTLH</sequence>
<dbReference type="GeneID" id="97607161"/>
<feature type="region of interest" description="Disordered" evidence="1">
    <location>
        <begin position="118"/>
        <end position="151"/>
    </location>
</feature>
<protein>
    <recommendedName>
        <fullName evidence="5">Type VI secretion system-associated protein</fullName>
    </recommendedName>
</protein>
<organism evidence="3 4">
    <name type="scientific">Erwinia amylovora NBRC 12687 = CFBP 1232</name>
    <dbReference type="NCBI Taxonomy" id="1219359"/>
    <lineage>
        <taxon>Bacteria</taxon>
        <taxon>Pseudomonadati</taxon>
        <taxon>Pseudomonadota</taxon>
        <taxon>Gammaproteobacteria</taxon>
        <taxon>Enterobacterales</taxon>
        <taxon>Erwiniaceae</taxon>
        <taxon>Erwinia</taxon>
    </lineage>
</organism>
<feature type="chain" id="PRO_5032891527" description="Type VI secretion system-associated protein" evidence="2">
    <location>
        <begin position="20"/>
        <end position="335"/>
    </location>
</feature>
<evidence type="ECO:0000256" key="1">
    <source>
        <dbReference type="SAM" id="MobiDB-lite"/>
    </source>
</evidence>
<evidence type="ECO:0000313" key="3">
    <source>
        <dbReference type="EMBL" id="CCO95026.1"/>
    </source>
</evidence>
<dbReference type="RefSeq" id="WP_004165656.1">
    <property type="nucleotide sequence ID" value="NZ_BAYW01000026.1"/>
</dbReference>
<proteinExistence type="predicted"/>
<dbReference type="Proteomes" id="UP000013111">
    <property type="component" value="Unassembled WGS sequence"/>
</dbReference>